<dbReference type="EMBL" id="KZ305037">
    <property type="protein sequence ID" value="PIA42346.1"/>
    <property type="molecule type" value="Genomic_DNA"/>
</dbReference>
<dbReference type="Proteomes" id="UP000230069">
    <property type="component" value="Unassembled WGS sequence"/>
</dbReference>
<dbReference type="SUPFAM" id="SSF46934">
    <property type="entry name" value="UBA-like"/>
    <property type="match status" value="1"/>
</dbReference>
<dbReference type="PANTHER" id="PTHR31245:SF1">
    <property type="entry name" value="UBIQUITIN SYSTEM COMPONENT CUE PROTEIN"/>
    <property type="match status" value="1"/>
</dbReference>
<dbReference type="CDD" id="cd14279">
    <property type="entry name" value="CUE"/>
    <property type="match status" value="1"/>
</dbReference>
<dbReference type="InParanoid" id="A0A2G5DFQ3"/>
<sequence>MSALVCGKRSYFEELPTSPSIVTKRLRCSSISPNRLSPPRNYNPFVQSSISDKDKTINSLSSASAAIDHLRTIFPEMDRKLIERALEKSGDLESAIKSLNGLRLGSAEGNFKSATITTDLQSQEINGGGVASSEDSCASNLPKNGAEWVHLFVNEMTTASDMDNARARAARVLEVLEKSIRTQAGAEAADSLHKENVMLKEQMEVLMRENGILKRAVTIQHERQKEADNKNHELQHMKQLVTEYQERLKTLEVNNYALTMHLRQAQQSSSIPGRFHPDVF</sequence>
<feature type="coiled-coil region" evidence="1">
    <location>
        <begin position="189"/>
        <end position="254"/>
    </location>
</feature>
<dbReference type="PANTHER" id="PTHR31245">
    <property type="entry name" value="UBIQUITIN SYSTEM COMPONENT CUE PROTEIN"/>
    <property type="match status" value="1"/>
</dbReference>
<dbReference type="Pfam" id="PF02845">
    <property type="entry name" value="CUE"/>
    <property type="match status" value="1"/>
</dbReference>
<gene>
    <name evidence="3" type="ORF">AQUCO_02000059v1</name>
</gene>
<feature type="domain" description="CUE" evidence="2">
    <location>
        <begin position="62"/>
        <end position="104"/>
    </location>
</feature>
<keyword evidence="4" id="KW-1185">Reference proteome</keyword>
<protein>
    <recommendedName>
        <fullName evidence="2">CUE domain-containing protein</fullName>
    </recommendedName>
</protein>
<evidence type="ECO:0000256" key="1">
    <source>
        <dbReference type="SAM" id="Coils"/>
    </source>
</evidence>
<evidence type="ECO:0000259" key="2">
    <source>
        <dbReference type="PROSITE" id="PS51140"/>
    </source>
</evidence>
<dbReference type="InterPro" id="IPR009060">
    <property type="entry name" value="UBA-like_sf"/>
</dbReference>
<evidence type="ECO:0000313" key="3">
    <source>
        <dbReference type="EMBL" id="PIA42346.1"/>
    </source>
</evidence>
<name>A0A2G5DFQ3_AQUCA</name>
<accession>A0A2G5DFQ3</accession>
<evidence type="ECO:0000313" key="4">
    <source>
        <dbReference type="Proteomes" id="UP000230069"/>
    </source>
</evidence>
<dbReference type="FunCoup" id="A0A2G5DFQ3">
    <property type="interactions" value="1035"/>
</dbReference>
<proteinExistence type="predicted"/>
<keyword evidence="1" id="KW-0175">Coiled coil</keyword>
<dbReference type="PROSITE" id="PS51140">
    <property type="entry name" value="CUE"/>
    <property type="match status" value="1"/>
</dbReference>
<dbReference type="Gene3D" id="1.10.8.10">
    <property type="entry name" value="DNA helicase RuvA subunit, C-terminal domain"/>
    <property type="match status" value="1"/>
</dbReference>
<organism evidence="3 4">
    <name type="scientific">Aquilegia coerulea</name>
    <name type="common">Rocky mountain columbine</name>
    <dbReference type="NCBI Taxonomy" id="218851"/>
    <lineage>
        <taxon>Eukaryota</taxon>
        <taxon>Viridiplantae</taxon>
        <taxon>Streptophyta</taxon>
        <taxon>Embryophyta</taxon>
        <taxon>Tracheophyta</taxon>
        <taxon>Spermatophyta</taxon>
        <taxon>Magnoliopsida</taxon>
        <taxon>Ranunculales</taxon>
        <taxon>Ranunculaceae</taxon>
        <taxon>Thalictroideae</taxon>
        <taxon>Aquilegia</taxon>
    </lineage>
</organism>
<dbReference type="AlphaFoldDB" id="A0A2G5DFQ3"/>
<dbReference type="OrthoDB" id="440455at2759"/>
<dbReference type="STRING" id="218851.A0A2G5DFQ3"/>
<reference evidence="3 4" key="1">
    <citation type="submission" date="2017-09" db="EMBL/GenBank/DDBJ databases">
        <title>WGS assembly of Aquilegia coerulea Goldsmith.</title>
        <authorList>
            <person name="Hodges S."/>
            <person name="Kramer E."/>
            <person name="Nordborg M."/>
            <person name="Tomkins J."/>
            <person name="Borevitz J."/>
            <person name="Derieg N."/>
            <person name="Yan J."/>
            <person name="Mihaltcheva S."/>
            <person name="Hayes R.D."/>
            <person name="Rokhsar D."/>
        </authorList>
    </citation>
    <scope>NUCLEOTIDE SEQUENCE [LARGE SCALE GENOMIC DNA]</scope>
    <source>
        <strain evidence="4">cv. Goldsmith</strain>
    </source>
</reference>
<dbReference type="GO" id="GO:0043130">
    <property type="term" value="F:ubiquitin binding"/>
    <property type="evidence" value="ECO:0007669"/>
    <property type="project" value="InterPro"/>
</dbReference>
<dbReference type="InterPro" id="IPR003892">
    <property type="entry name" value="CUE"/>
</dbReference>